<dbReference type="InterPro" id="IPR011990">
    <property type="entry name" value="TPR-like_helical_dom_sf"/>
</dbReference>
<organism evidence="4 5">
    <name type="scientific">Dokdonella immobilis</name>
    <dbReference type="NCBI Taxonomy" id="578942"/>
    <lineage>
        <taxon>Bacteria</taxon>
        <taxon>Pseudomonadati</taxon>
        <taxon>Pseudomonadota</taxon>
        <taxon>Gammaproteobacteria</taxon>
        <taxon>Lysobacterales</taxon>
        <taxon>Rhodanobacteraceae</taxon>
        <taxon>Dokdonella</taxon>
    </lineage>
</organism>
<keyword evidence="5" id="KW-1185">Reference proteome</keyword>
<feature type="signal peptide" evidence="2">
    <location>
        <begin position="1"/>
        <end position="22"/>
    </location>
</feature>
<dbReference type="RefSeq" id="WP_092409023.1">
    <property type="nucleotide sequence ID" value="NZ_FOVF01000022.1"/>
</dbReference>
<dbReference type="OrthoDB" id="266279at2"/>
<feature type="compositionally biased region" description="Low complexity" evidence="1">
    <location>
        <begin position="637"/>
        <end position="646"/>
    </location>
</feature>
<dbReference type="InterPro" id="IPR019220">
    <property type="entry name" value="DUF2135"/>
</dbReference>
<dbReference type="Gene3D" id="2.60.120.380">
    <property type="match status" value="1"/>
</dbReference>
<feature type="chain" id="PRO_5011773737" evidence="2">
    <location>
        <begin position="23"/>
        <end position="1003"/>
    </location>
</feature>
<evidence type="ECO:0000313" key="5">
    <source>
        <dbReference type="Proteomes" id="UP000198575"/>
    </source>
</evidence>
<dbReference type="STRING" id="578942.SAMN05216289_12240"/>
<evidence type="ECO:0000313" key="4">
    <source>
        <dbReference type="EMBL" id="SFN45001.1"/>
    </source>
</evidence>
<feature type="region of interest" description="Disordered" evidence="1">
    <location>
        <begin position="632"/>
        <end position="660"/>
    </location>
</feature>
<feature type="domain" description="VIT" evidence="3">
    <location>
        <begin position="35"/>
        <end position="163"/>
    </location>
</feature>
<proteinExistence type="predicted"/>
<evidence type="ECO:0000259" key="3">
    <source>
        <dbReference type="PROSITE" id="PS51468"/>
    </source>
</evidence>
<dbReference type="InterPro" id="IPR013694">
    <property type="entry name" value="VIT"/>
</dbReference>
<keyword evidence="2" id="KW-0732">Signal</keyword>
<reference evidence="4 5" key="1">
    <citation type="submission" date="2016-10" db="EMBL/GenBank/DDBJ databases">
        <authorList>
            <person name="de Groot N.N."/>
        </authorList>
    </citation>
    <scope>NUCLEOTIDE SEQUENCE [LARGE SCALE GENOMIC DNA]</scope>
    <source>
        <strain evidence="4 5">CGMCC 1.7659</strain>
    </source>
</reference>
<dbReference type="Pfam" id="PF08487">
    <property type="entry name" value="VIT"/>
    <property type="match status" value="1"/>
</dbReference>
<accession>A0A1I4Z409</accession>
<protein>
    <submittedName>
        <fullName evidence="4">Tetratricopeptide repeat-containing protein</fullName>
    </submittedName>
</protein>
<gene>
    <name evidence="4" type="ORF">SAMN05216289_12240</name>
</gene>
<dbReference type="Proteomes" id="UP000198575">
    <property type="component" value="Unassembled WGS sequence"/>
</dbReference>
<dbReference type="PROSITE" id="PS51468">
    <property type="entry name" value="VIT"/>
    <property type="match status" value="1"/>
</dbReference>
<name>A0A1I4Z409_9GAMM</name>
<feature type="compositionally biased region" description="Pro residues" evidence="1">
    <location>
        <begin position="647"/>
        <end position="656"/>
    </location>
</feature>
<dbReference type="Gene3D" id="1.25.40.10">
    <property type="entry name" value="Tetratricopeptide repeat domain"/>
    <property type="match status" value="1"/>
</dbReference>
<dbReference type="AlphaFoldDB" id="A0A1I4Z409"/>
<evidence type="ECO:0000256" key="1">
    <source>
        <dbReference type="SAM" id="MobiDB-lite"/>
    </source>
</evidence>
<sequence>MNRTIATCLFSALLAGSAISSAQTPRISIDTAPLPPPVSLDIGKRGQPIELQSLDVRSEIAGGLARTRVEMRFFNPNDRVLEGELRFPLLAGQEIDGFALDIDGELRDAVPVEKARGKQVFEEVIRRRVDPALLETTAGENFRLRVYPLPARGTRRVVVHYSEPLASAQGRYHYRFALAQAEPLASFTLEVRVASPAGTPSGLAIDGRPIELAQSGSWYRGTIQRKDFAARGWLEISLPDGSAKAAAIAAVAQGWGGETYVQLDAPIAWRRAARALPSRIAIFWDSSMSGRLRDHAAEFALLDAYFKAMRNGTVDLVRLRDVAEPAASFTIRGGDWTALRRALQDTVYDGASNLHDWPLANGIDEVLFFSDGLDNFGADIARERPANPDLRIYPVVASASANRAWMRHLVLNRSATRSGALIDLAGGRQAAIDTLLQAQTEVTASVDSGDGELLIDRRIVGNGRLRISGRFRGSLPAAIEVQLRDPDGRQRRIRVPIRDEGSAAGAGNEAPLLARQWARLEIDRLDGDNPANREQIRRLGLKFGLLTAETSLIVLDDVADYVRHGIEPPASLRSRYDMLKADHAHDEDVRLKAHLQQIAQQYAEKIAWWKRDFPKTPEVHVLAKELARAERAVGSTRQAPASREQPAAPPPAPMAEPAPMLAGGVADSAIASAAESKQDADARNNDAGNQFAAPPISIGLKKWTPDAPYLARLRAASDSDLYVTYLDARADWLNSSAFYLDAADLLFERKQDALGLRVLSNLAEMDLENRAILRILGYRLLQAGKPQFAVPLFEQVRELAPFEPQSFRDLGLAYADFGALQDAADALYEVAKREWDGRFAEVGLIALTEMNALIATHPGAIDTSRFDKRLLRNLPVDLRVVLNWDADNSDMDLWVTDPNGERAYYGNRLTRQGGRMSADLTSGYGPEEFMLKAALPGRYKVEANYYGNRQQLISGTVTLRLALITAFGTPRAREQSTILRLEDRQETVLVGEFEVGAAGASQP</sequence>
<evidence type="ECO:0000256" key="2">
    <source>
        <dbReference type="SAM" id="SignalP"/>
    </source>
</evidence>
<dbReference type="EMBL" id="FOVF01000022">
    <property type="protein sequence ID" value="SFN45001.1"/>
    <property type="molecule type" value="Genomic_DNA"/>
</dbReference>
<dbReference type="Pfam" id="PF09906">
    <property type="entry name" value="DUF2135"/>
    <property type="match status" value="1"/>
</dbReference>
<dbReference type="SUPFAM" id="SSF48452">
    <property type="entry name" value="TPR-like"/>
    <property type="match status" value="1"/>
</dbReference>